<dbReference type="Gene3D" id="3.60.110.10">
    <property type="entry name" value="Carbon-nitrogen hydrolase"/>
    <property type="match status" value="1"/>
</dbReference>
<sequence>MSAEGFTLRALSLSQTYATESQAFVLHATAVLTEPGINLMKTNGSAIMGQWISGSSAIIRLDGRVLSAAKTPSEELIIADLNFADATKAKLSTDASRHFVRVPKREDEQAGTSVRTTI</sequence>
<accession>A0A3E2HJC6</accession>
<comment type="caution">
    <text evidence="2">The sequence shown here is derived from an EMBL/GenBank/DDBJ whole genome shotgun (WGS) entry which is preliminary data.</text>
</comment>
<gene>
    <name evidence="2" type="ORF">B7463_g3058</name>
</gene>
<dbReference type="Pfam" id="PF00795">
    <property type="entry name" value="CN_hydrolase"/>
    <property type="match status" value="1"/>
</dbReference>
<dbReference type="InterPro" id="IPR036526">
    <property type="entry name" value="C-N_Hydrolase_sf"/>
</dbReference>
<dbReference type="STRING" id="5539.A0A3E2HJC6"/>
<evidence type="ECO:0000313" key="2">
    <source>
        <dbReference type="EMBL" id="RFU33282.1"/>
    </source>
</evidence>
<name>A0A3E2HJC6_SCYLI</name>
<feature type="non-terminal residue" evidence="2">
    <location>
        <position position="118"/>
    </location>
</feature>
<feature type="domain" description="CN hydrolase" evidence="1">
    <location>
        <begin position="11"/>
        <end position="89"/>
    </location>
</feature>
<dbReference type="OMA" id="THDSSHG"/>
<dbReference type="SUPFAM" id="SSF56317">
    <property type="entry name" value="Carbon-nitrogen hydrolase"/>
    <property type="match status" value="1"/>
</dbReference>
<dbReference type="AlphaFoldDB" id="A0A3E2HJC6"/>
<dbReference type="Proteomes" id="UP000258309">
    <property type="component" value="Unassembled WGS sequence"/>
</dbReference>
<evidence type="ECO:0000313" key="3">
    <source>
        <dbReference type="Proteomes" id="UP000258309"/>
    </source>
</evidence>
<dbReference type="OrthoDB" id="10250282at2759"/>
<evidence type="ECO:0000259" key="1">
    <source>
        <dbReference type="Pfam" id="PF00795"/>
    </source>
</evidence>
<protein>
    <recommendedName>
        <fullName evidence="1">CN hydrolase domain-containing protein</fullName>
    </recommendedName>
</protein>
<dbReference type="EMBL" id="NCSJ02000038">
    <property type="protein sequence ID" value="RFU33282.1"/>
    <property type="molecule type" value="Genomic_DNA"/>
</dbReference>
<keyword evidence="3" id="KW-1185">Reference proteome</keyword>
<reference evidence="2 3" key="1">
    <citation type="submission" date="2018-05" db="EMBL/GenBank/DDBJ databases">
        <title>Draft genome sequence of Scytalidium lignicola DSM 105466, a ubiquitous saprotrophic fungus.</title>
        <authorList>
            <person name="Buettner E."/>
            <person name="Gebauer A.M."/>
            <person name="Hofrichter M."/>
            <person name="Liers C."/>
            <person name="Kellner H."/>
        </authorList>
    </citation>
    <scope>NUCLEOTIDE SEQUENCE [LARGE SCALE GENOMIC DNA]</scope>
    <source>
        <strain evidence="2 3">DSM 105466</strain>
    </source>
</reference>
<feature type="non-terminal residue" evidence="2">
    <location>
        <position position="1"/>
    </location>
</feature>
<organism evidence="2 3">
    <name type="scientific">Scytalidium lignicola</name>
    <name type="common">Hyphomycete</name>
    <dbReference type="NCBI Taxonomy" id="5539"/>
    <lineage>
        <taxon>Eukaryota</taxon>
        <taxon>Fungi</taxon>
        <taxon>Dikarya</taxon>
        <taxon>Ascomycota</taxon>
        <taxon>Pezizomycotina</taxon>
        <taxon>Leotiomycetes</taxon>
        <taxon>Leotiomycetes incertae sedis</taxon>
        <taxon>Scytalidium</taxon>
    </lineage>
</organism>
<proteinExistence type="predicted"/>
<dbReference type="InterPro" id="IPR003010">
    <property type="entry name" value="C-N_Hydrolase"/>
</dbReference>